<evidence type="ECO:0000313" key="3">
    <source>
        <dbReference type="EMBL" id="MVT00634.1"/>
    </source>
</evidence>
<dbReference type="PANTHER" id="PTHR19353:SF19">
    <property type="entry name" value="DELTA(5) FATTY ACID DESATURASE C-RELATED"/>
    <property type="match status" value="1"/>
</dbReference>
<dbReference type="GO" id="GO:0016717">
    <property type="term" value="F:oxidoreductase activity, acting on paired donors, with oxidation of a pair of donors resulting in the reduction of molecular oxygen to two molecules of water"/>
    <property type="evidence" value="ECO:0007669"/>
    <property type="project" value="TreeGrafter"/>
</dbReference>
<keyword evidence="1" id="KW-0472">Membrane</keyword>
<reference evidence="3 4" key="1">
    <citation type="submission" date="2019-12" db="EMBL/GenBank/DDBJ databases">
        <title>Devosia maris sp. nov., isolated from the deep seawater.</title>
        <authorList>
            <person name="Liu Y."/>
        </authorList>
    </citation>
    <scope>NUCLEOTIDE SEQUENCE [LARGE SCALE GENOMIC DNA]</scope>
    <source>
        <strain evidence="3 4">L53-10-65</strain>
    </source>
</reference>
<dbReference type="Pfam" id="PF00487">
    <property type="entry name" value="FA_desaturase"/>
    <property type="match status" value="1"/>
</dbReference>
<dbReference type="AlphaFoldDB" id="A0A7X3FU07"/>
<keyword evidence="1" id="KW-0812">Transmembrane</keyword>
<dbReference type="PANTHER" id="PTHR19353">
    <property type="entry name" value="FATTY ACID DESATURASE 2"/>
    <property type="match status" value="1"/>
</dbReference>
<evidence type="ECO:0000256" key="1">
    <source>
        <dbReference type="SAM" id="Phobius"/>
    </source>
</evidence>
<comment type="caution">
    <text evidence="3">The sequence shown here is derived from an EMBL/GenBank/DDBJ whole genome shotgun (WGS) entry which is preliminary data.</text>
</comment>
<dbReference type="Proteomes" id="UP000438106">
    <property type="component" value="Unassembled WGS sequence"/>
</dbReference>
<dbReference type="EMBL" id="WQRF01000008">
    <property type="protein sequence ID" value="MVT00634.1"/>
    <property type="molecule type" value="Genomic_DNA"/>
</dbReference>
<feature type="transmembrane region" description="Helical" evidence="1">
    <location>
        <begin position="50"/>
        <end position="71"/>
    </location>
</feature>
<name>A0A7X3FU07_9HYPH</name>
<protein>
    <recommendedName>
        <fullName evidence="2">Fatty acid desaturase domain-containing protein</fullName>
    </recommendedName>
</protein>
<feature type="transmembrane region" description="Helical" evidence="1">
    <location>
        <begin position="176"/>
        <end position="194"/>
    </location>
</feature>
<dbReference type="GO" id="GO:0008610">
    <property type="term" value="P:lipid biosynthetic process"/>
    <property type="evidence" value="ECO:0007669"/>
    <property type="project" value="UniProtKB-ARBA"/>
</dbReference>
<sequence length="316" mass="36159">MSSQAYIDAATVKRLSVLQTWRTALAVLFDWGVIFAAIAVSQWAQDPLVYLIAVAIIGGRMHGFGVLLHDFAHYRFMSGNKALSDWICDLLLAWPILTTVASYRNNHLAHHRYTNTDKDPDWVFKLGNRRFTFPKAWQEGALDLLSYLVVVGSIIDIFGMLHRLKAAEKPPLAYRLARLGFYIAFAILFTWLGIWIDVLLYWFVPYFTAFFLLMHVRSVAEHFGSMDYSHELGGTRSVLPYFWERAFFAPHNVNYHLEHHLYPSVPFYNLPQLHAALMADPDYAARAHNTRGYTTGLVRETVFGVPSIQQESKTPA</sequence>
<evidence type="ECO:0000313" key="4">
    <source>
        <dbReference type="Proteomes" id="UP000438106"/>
    </source>
</evidence>
<keyword evidence="1" id="KW-1133">Transmembrane helix</keyword>
<organism evidence="3 4">
    <name type="scientific">Devosia marina</name>
    <dbReference type="NCBI Taxonomy" id="2683198"/>
    <lineage>
        <taxon>Bacteria</taxon>
        <taxon>Pseudomonadati</taxon>
        <taxon>Pseudomonadota</taxon>
        <taxon>Alphaproteobacteria</taxon>
        <taxon>Hyphomicrobiales</taxon>
        <taxon>Devosiaceae</taxon>
        <taxon>Devosia</taxon>
    </lineage>
</organism>
<keyword evidence="4" id="KW-1185">Reference proteome</keyword>
<dbReference type="InterPro" id="IPR005804">
    <property type="entry name" value="FA_desaturase_dom"/>
</dbReference>
<feature type="transmembrane region" description="Helical" evidence="1">
    <location>
        <begin position="83"/>
        <end position="103"/>
    </location>
</feature>
<dbReference type="RefSeq" id="WP_157291460.1">
    <property type="nucleotide sequence ID" value="NZ_WQRF01000008.1"/>
</dbReference>
<feature type="transmembrane region" description="Helical" evidence="1">
    <location>
        <begin position="23"/>
        <end position="44"/>
    </location>
</feature>
<feature type="domain" description="Fatty acid desaturase" evidence="2">
    <location>
        <begin position="48"/>
        <end position="287"/>
    </location>
</feature>
<dbReference type="InterPro" id="IPR012171">
    <property type="entry name" value="Fatty_acid_desaturase"/>
</dbReference>
<accession>A0A7X3FU07</accession>
<dbReference type="GO" id="GO:0016020">
    <property type="term" value="C:membrane"/>
    <property type="evidence" value="ECO:0007669"/>
    <property type="project" value="TreeGrafter"/>
</dbReference>
<gene>
    <name evidence="3" type="ORF">GO014_16540</name>
</gene>
<proteinExistence type="predicted"/>
<evidence type="ECO:0000259" key="2">
    <source>
        <dbReference type="Pfam" id="PF00487"/>
    </source>
</evidence>
<feature type="transmembrane region" description="Helical" evidence="1">
    <location>
        <begin position="144"/>
        <end position="164"/>
    </location>
</feature>
<dbReference type="CDD" id="cd03510">
    <property type="entry name" value="Rhizobitoxine-FADS-like"/>
    <property type="match status" value="1"/>
</dbReference>